<dbReference type="AlphaFoldDB" id="A0AA38HN68"/>
<dbReference type="NCBIfam" id="NF007538">
    <property type="entry name" value="PRK10150.1"/>
    <property type="match status" value="1"/>
</dbReference>
<evidence type="ECO:0000256" key="3">
    <source>
        <dbReference type="ARBA" id="ARBA00007401"/>
    </source>
</evidence>
<dbReference type="Gene3D" id="2.60.120.260">
    <property type="entry name" value="Galactose-binding domain-like"/>
    <property type="match status" value="1"/>
</dbReference>
<evidence type="ECO:0000256" key="12">
    <source>
        <dbReference type="RuleBase" id="RU361154"/>
    </source>
</evidence>
<comment type="function">
    <text evidence="1 12">Plays an important role in the degradation of dermatan and keratan sulfates.</text>
</comment>
<dbReference type="SUPFAM" id="SSF49785">
    <property type="entry name" value="Galactose-binding domain-like"/>
    <property type="match status" value="1"/>
</dbReference>
<dbReference type="GO" id="GO:0019391">
    <property type="term" value="P:glucuronoside catabolic process"/>
    <property type="evidence" value="ECO:0007669"/>
    <property type="project" value="TreeGrafter"/>
</dbReference>
<dbReference type="PROSITE" id="PS00719">
    <property type="entry name" value="GLYCOSYL_HYDROL_F2_1"/>
    <property type="match status" value="1"/>
</dbReference>
<feature type="domain" description="Glycosyl hydrolases family 2 sugar binding" evidence="16">
    <location>
        <begin position="31"/>
        <end position="206"/>
    </location>
</feature>
<dbReference type="InterPro" id="IPR006101">
    <property type="entry name" value="Glyco_hydro_2"/>
</dbReference>
<dbReference type="InterPro" id="IPR023232">
    <property type="entry name" value="Glyco_hydro_2_AS"/>
</dbReference>
<keyword evidence="8 12" id="KW-0378">Hydrolase</keyword>
<dbReference type="EC" id="3.2.1.31" evidence="5 12"/>
<evidence type="ECO:0000256" key="4">
    <source>
        <dbReference type="ARBA" id="ARBA00011881"/>
    </source>
</evidence>
<dbReference type="SUPFAM" id="SSF51445">
    <property type="entry name" value="(Trans)glycosidases"/>
    <property type="match status" value="1"/>
</dbReference>
<keyword evidence="7 13" id="KW-0732">Signal</keyword>
<evidence type="ECO:0000259" key="16">
    <source>
        <dbReference type="Pfam" id="PF02837"/>
    </source>
</evidence>
<comment type="subcellular location">
    <subcellularLocation>
        <location evidence="2">Lysosome</location>
    </subcellularLocation>
</comment>
<evidence type="ECO:0000313" key="18">
    <source>
        <dbReference type="Proteomes" id="UP001168821"/>
    </source>
</evidence>
<dbReference type="Pfam" id="PF02837">
    <property type="entry name" value="Glyco_hydro_2_N"/>
    <property type="match status" value="1"/>
</dbReference>
<dbReference type="PANTHER" id="PTHR10066">
    <property type="entry name" value="BETA-GLUCURONIDASE"/>
    <property type="match status" value="1"/>
</dbReference>
<evidence type="ECO:0000256" key="13">
    <source>
        <dbReference type="SAM" id="SignalP"/>
    </source>
</evidence>
<dbReference type="GO" id="GO:0005764">
    <property type="term" value="C:lysosome"/>
    <property type="evidence" value="ECO:0007669"/>
    <property type="project" value="UniProtKB-SubCell"/>
</dbReference>
<dbReference type="InterPro" id="IPR023230">
    <property type="entry name" value="Glyco_hydro_2_CS"/>
</dbReference>
<evidence type="ECO:0000313" key="17">
    <source>
        <dbReference type="EMBL" id="KAJ3640845.1"/>
    </source>
</evidence>
<comment type="catalytic activity">
    <reaction evidence="12">
        <text>a beta-D-glucuronoside + H2O = D-glucuronate + an alcohol</text>
        <dbReference type="Rhea" id="RHEA:17633"/>
        <dbReference type="ChEBI" id="CHEBI:15377"/>
        <dbReference type="ChEBI" id="CHEBI:30879"/>
        <dbReference type="ChEBI" id="CHEBI:58720"/>
        <dbReference type="ChEBI" id="CHEBI:83411"/>
        <dbReference type="EC" id="3.2.1.31"/>
    </reaction>
</comment>
<dbReference type="Proteomes" id="UP001168821">
    <property type="component" value="Unassembled WGS sequence"/>
</dbReference>
<evidence type="ECO:0000256" key="5">
    <source>
        <dbReference type="ARBA" id="ARBA00012761"/>
    </source>
</evidence>
<dbReference type="GO" id="GO:0005615">
    <property type="term" value="C:extracellular space"/>
    <property type="evidence" value="ECO:0007669"/>
    <property type="project" value="TreeGrafter"/>
</dbReference>
<evidence type="ECO:0000256" key="6">
    <source>
        <dbReference type="ARBA" id="ARBA00016205"/>
    </source>
</evidence>
<name>A0AA38HN68_9CUCU</name>
<dbReference type="InterPro" id="IPR006103">
    <property type="entry name" value="Glyco_hydro_2_cat"/>
</dbReference>
<dbReference type="EMBL" id="JALNTZ010000009">
    <property type="protein sequence ID" value="KAJ3640845.1"/>
    <property type="molecule type" value="Genomic_DNA"/>
</dbReference>
<dbReference type="FunFam" id="3.20.20.80:FF:000029">
    <property type="entry name" value="Beta-glucuronidase"/>
    <property type="match status" value="1"/>
</dbReference>
<gene>
    <name evidence="17" type="ORF">Zmor_027381</name>
</gene>
<keyword evidence="9" id="KW-0325">Glycoprotein</keyword>
<keyword evidence="11 12" id="KW-0326">Glycosidase</keyword>
<protein>
    <recommendedName>
        <fullName evidence="6 12">Beta-glucuronidase</fullName>
        <ecNumber evidence="5 12">3.2.1.31</ecNumber>
    </recommendedName>
</protein>
<dbReference type="PRINTS" id="PR00132">
    <property type="entry name" value="GLHYDRLASE2"/>
</dbReference>
<dbReference type="GO" id="GO:0005975">
    <property type="term" value="P:carbohydrate metabolic process"/>
    <property type="evidence" value="ECO:0007669"/>
    <property type="project" value="InterPro"/>
</dbReference>
<dbReference type="InterPro" id="IPR008979">
    <property type="entry name" value="Galactose-bd-like_sf"/>
</dbReference>
<feature type="domain" description="Glycoside hydrolase family 2 immunoglobulin-like beta-sandwich" evidence="14">
    <location>
        <begin position="208"/>
        <end position="307"/>
    </location>
</feature>
<feature type="domain" description="Glycoside hydrolase family 2 catalytic" evidence="15">
    <location>
        <begin position="314"/>
        <end position="607"/>
    </location>
</feature>
<evidence type="ECO:0000256" key="9">
    <source>
        <dbReference type="ARBA" id="ARBA00023180"/>
    </source>
</evidence>
<dbReference type="GO" id="GO:0030246">
    <property type="term" value="F:carbohydrate binding"/>
    <property type="evidence" value="ECO:0007669"/>
    <property type="project" value="TreeGrafter"/>
</dbReference>
<evidence type="ECO:0000256" key="2">
    <source>
        <dbReference type="ARBA" id="ARBA00004371"/>
    </source>
</evidence>
<comment type="similarity">
    <text evidence="3 12">Belongs to the glycosyl hydrolase 2 family.</text>
</comment>
<keyword evidence="10 12" id="KW-0458">Lysosome</keyword>
<feature type="chain" id="PRO_5041312525" description="Beta-glucuronidase" evidence="13">
    <location>
        <begin position="18"/>
        <end position="634"/>
    </location>
</feature>
<evidence type="ECO:0000256" key="8">
    <source>
        <dbReference type="ARBA" id="ARBA00022801"/>
    </source>
</evidence>
<comment type="caution">
    <text evidence="17">The sequence shown here is derived from an EMBL/GenBank/DDBJ whole genome shotgun (WGS) entry which is preliminary data.</text>
</comment>
<sequence>MLLLIVVATWLLGGTESGILYPRASESRQLVSLDGLWSFALTNDTNPFRGHNEKWYDIDFRASDDITIQKMAVPSSYNDVGTSSDLRDHVGPVWYQRKFFIPASWDGLKVWIRFASVCRGAEVWVNGKLATTHDIGHLPFQADISTIVVYGEENTITVAVDNTLLEATIPQGTVTTLESGRVKQTYTFDFFNYAGIDRPVVLYTTPQTYIDDVTVTTDIDGTNGLINYSVVVEGSDTVTARVTLFDKTGTEVVSDAVLQGTLTVQNASLWWPYLMDPNPGYLYTLQIQLIDPSGTLIDKYSLPIGIRTITWDSKSVKINDKPIYLRGFGRHEDSDIRGKGLDLPLIIRDYNLIQWIGANSYRTSHYPYAEEIMDLADELGIMIIDESPAVNTENFTSELLENHKKSLTEMIQRDKNRPAVIIWSASNEPRTQYQESEDYYRQIVAHIKSLDSTRPVTVDNFQQPDDDHSGQFLDIASCNVYHGWYFEPGDLDIVINEVTKVARRWNELHNIPVIIAEYGADTLEGYHSVPNFMWSEEFQEAILSKYFQAFDEMREEGFFIGEMIWNFTDFNTDQTFMRVGGNKKGIFTRNRQPKGGAHFLRKRYWALAQYLDNAEVPDDLEDYIFGSGTARDEL</sequence>
<dbReference type="PROSITE" id="PS00608">
    <property type="entry name" value="GLYCOSYL_HYDROL_F2_2"/>
    <property type="match status" value="1"/>
</dbReference>
<evidence type="ECO:0000259" key="14">
    <source>
        <dbReference type="Pfam" id="PF00703"/>
    </source>
</evidence>
<feature type="signal peptide" evidence="13">
    <location>
        <begin position="1"/>
        <end position="17"/>
    </location>
</feature>
<dbReference type="InterPro" id="IPR036156">
    <property type="entry name" value="Beta-gal/glucu_dom_sf"/>
</dbReference>
<evidence type="ECO:0000256" key="1">
    <source>
        <dbReference type="ARBA" id="ARBA00003025"/>
    </source>
</evidence>
<dbReference type="SUPFAM" id="SSF49303">
    <property type="entry name" value="beta-Galactosidase/glucuronidase domain"/>
    <property type="match status" value="1"/>
</dbReference>
<organism evidence="17 18">
    <name type="scientific">Zophobas morio</name>
    <dbReference type="NCBI Taxonomy" id="2755281"/>
    <lineage>
        <taxon>Eukaryota</taxon>
        <taxon>Metazoa</taxon>
        <taxon>Ecdysozoa</taxon>
        <taxon>Arthropoda</taxon>
        <taxon>Hexapoda</taxon>
        <taxon>Insecta</taxon>
        <taxon>Pterygota</taxon>
        <taxon>Neoptera</taxon>
        <taxon>Endopterygota</taxon>
        <taxon>Coleoptera</taxon>
        <taxon>Polyphaga</taxon>
        <taxon>Cucujiformia</taxon>
        <taxon>Tenebrionidae</taxon>
        <taxon>Zophobas</taxon>
    </lineage>
</organism>
<evidence type="ECO:0000256" key="11">
    <source>
        <dbReference type="ARBA" id="ARBA00023295"/>
    </source>
</evidence>
<comment type="activity regulation">
    <text evidence="12">Inhibited by L-aspartic acid.</text>
</comment>
<evidence type="ECO:0000256" key="10">
    <source>
        <dbReference type="ARBA" id="ARBA00023228"/>
    </source>
</evidence>
<dbReference type="InterPro" id="IPR006102">
    <property type="entry name" value="Ig-like_GH2"/>
</dbReference>
<keyword evidence="18" id="KW-1185">Reference proteome</keyword>
<dbReference type="InterPro" id="IPR017853">
    <property type="entry name" value="GH"/>
</dbReference>
<dbReference type="PANTHER" id="PTHR10066:SF67">
    <property type="entry name" value="BETA-GLUCURONIDASE"/>
    <property type="match status" value="1"/>
</dbReference>
<dbReference type="InterPro" id="IPR013783">
    <property type="entry name" value="Ig-like_fold"/>
</dbReference>
<dbReference type="FunFam" id="2.60.40.10:FF:000628">
    <property type="entry name" value="Beta-glucuronidase"/>
    <property type="match status" value="1"/>
</dbReference>
<dbReference type="Pfam" id="PF02836">
    <property type="entry name" value="Glyco_hydro_2_C"/>
    <property type="match status" value="1"/>
</dbReference>
<dbReference type="Gene3D" id="2.60.40.10">
    <property type="entry name" value="Immunoglobulins"/>
    <property type="match status" value="1"/>
</dbReference>
<dbReference type="InterPro" id="IPR006104">
    <property type="entry name" value="Glyco_hydro_2_N"/>
</dbReference>
<dbReference type="Gene3D" id="3.20.20.80">
    <property type="entry name" value="Glycosidases"/>
    <property type="match status" value="1"/>
</dbReference>
<evidence type="ECO:0000259" key="15">
    <source>
        <dbReference type="Pfam" id="PF02836"/>
    </source>
</evidence>
<reference evidence="17" key="1">
    <citation type="journal article" date="2023" name="G3 (Bethesda)">
        <title>Whole genome assemblies of Zophobas morio and Tenebrio molitor.</title>
        <authorList>
            <person name="Kaur S."/>
            <person name="Stinson S.A."/>
            <person name="diCenzo G.C."/>
        </authorList>
    </citation>
    <scope>NUCLEOTIDE SEQUENCE</scope>
    <source>
        <strain evidence="17">QUZm001</strain>
    </source>
</reference>
<proteinExistence type="inferred from homology"/>
<dbReference type="FunFam" id="2.60.120.260:FF:000027">
    <property type="entry name" value="Beta-glucuronidase"/>
    <property type="match status" value="1"/>
</dbReference>
<evidence type="ECO:0000256" key="7">
    <source>
        <dbReference type="ARBA" id="ARBA00022729"/>
    </source>
</evidence>
<accession>A0AA38HN68</accession>
<comment type="subunit">
    <text evidence="4 12">Homotetramer.</text>
</comment>
<dbReference type="Pfam" id="PF00703">
    <property type="entry name" value="Glyco_hydro_2"/>
    <property type="match status" value="1"/>
</dbReference>
<dbReference type="GO" id="GO:0004566">
    <property type="term" value="F:beta-glucuronidase activity"/>
    <property type="evidence" value="ECO:0007669"/>
    <property type="project" value="UniProtKB-EC"/>
</dbReference>